<feature type="chain" id="PRO_5040357545" evidence="2">
    <location>
        <begin position="26"/>
        <end position="101"/>
    </location>
</feature>
<evidence type="ECO:0000256" key="1">
    <source>
        <dbReference type="SAM" id="MobiDB-lite"/>
    </source>
</evidence>
<dbReference type="EMBL" id="CAJVQA010021007">
    <property type="protein sequence ID" value="CAG8766820.1"/>
    <property type="molecule type" value="Genomic_DNA"/>
</dbReference>
<dbReference type="OrthoDB" id="2487255at2759"/>
<proteinExistence type="predicted"/>
<dbReference type="Proteomes" id="UP000789759">
    <property type="component" value="Unassembled WGS sequence"/>
</dbReference>
<evidence type="ECO:0000256" key="2">
    <source>
        <dbReference type="SAM" id="SignalP"/>
    </source>
</evidence>
<keyword evidence="4" id="KW-1185">Reference proteome</keyword>
<evidence type="ECO:0000313" key="3">
    <source>
        <dbReference type="EMBL" id="CAG8766820.1"/>
    </source>
</evidence>
<dbReference type="AlphaFoldDB" id="A0A9N9J6Z6"/>
<gene>
    <name evidence="3" type="ORF">CPELLU_LOCUS15631</name>
</gene>
<feature type="compositionally biased region" description="Low complexity" evidence="1">
    <location>
        <begin position="69"/>
        <end position="80"/>
    </location>
</feature>
<organism evidence="3 4">
    <name type="scientific">Cetraspora pellucida</name>
    <dbReference type="NCBI Taxonomy" id="1433469"/>
    <lineage>
        <taxon>Eukaryota</taxon>
        <taxon>Fungi</taxon>
        <taxon>Fungi incertae sedis</taxon>
        <taxon>Mucoromycota</taxon>
        <taxon>Glomeromycotina</taxon>
        <taxon>Glomeromycetes</taxon>
        <taxon>Diversisporales</taxon>
        <taxon>Gigasporaceae</taxon>
        <taxon>Cetraspora</taxon>
    </lineage>
</organism>
<feature type="region of interest" description="Disordered" evidence="1">
    <location>
        <begin position="28"/>
        <end position="101"/>
    </location>
</feature>
<feature type="compositionally biased region" description="Basic and acidic residues" evidence="1">
    <location>
        <begin position="85"/>
        <end position="101"/>
    </location>
</feature>
<protein>
    <submittedName>
        <fullName evidence="3">311_t:CDS:1</fullName>
    </submittedName>
</protein>
<feature type="compositionally biased region" description="Basic and acidic residues" evidence="1">
    <location>
        <begin position="52"/>
        <end position="68"/>
    </location>
</feature>
<feature type="non-terminal residue" evidence="3">
    <location>
        <position position="101"/>
    </location>
</feature>
<sequence>MKFNYLLLLSTVLSSGLVFSDQASALVVEKREPQRSSDTTYNYYRNGGNPGSKRDVQDLSDNEKREPRYSSSYYNYYRSGGNPGSKRDVQDQKDNEKREPQ</sequence>
<reference evidence="3" key="1">
    <citation type="submission" date="2021-06" db="EMBL/GenBank/DDBJ databases">
        <authorList>
            <person name="Kallberg Y."/>
            <person name="Tangrot J."/>
            <person name="Rosling A."/>
        </authorList>
    </citation>
    <scope>NUCLEOTIDE SEQUENCE</scope>
    <source>
        <strain evidence="3">FL966</strain>
    </source>
</reference>
<keyword evidence="2" id="KW-0732">Signal</keyword>
<name>A0A9N9J6Z6_9GLOM</name>
<comment type="caution">
    <text evidence="3">The sequence shown here is derived from an EMBL/GenBank/DDBJ whole genome shotgun (WGS) entry which is preliminary data.</text>
</comment>
<evidence type="ECO:0000313" key="4">
    <source>
        <dbReference type="Proteomes" id="UP000789759"/>
    </source>
</evidence>
<accession>A0A9N9J6Z6</accession>
<feature type="signal peptide" evidence="2">
    <location>
        <begin position="1"/>
        <end position="25"/>
    </location>
</feature>